<dbReference type="AlphaFoldDB" id="A0A140NR63"/>
<dbReference type="Pfam" id="PF14023">
    <property type="entry name" value="Bestrophin-like"/>
    <property type="match status" value="1"/>
</dbReference>
<keyword evidence="1" id="KW-1133">Transmembrane helix</keyword>
<dbReference type="EMBL" id="CP003488">
    <property type="protein sequence ID" value="AFH95615.1"/>
    <property type="molecule type" value="Genomic_DNA"/>
</dbReference>
<dbReference type="InterPro" id="IPR025333">
    <property type="entry name" value="DUF4239"/>
</dbReference>
<organism evidence="2 3">
    <name type="scientific">Providencia stuartii (strain MRSN 2154)</name>
    <dbReference type="NCBI Taxonomy" id="1157951"/>
    <lineage>
        <taxon>Bacteria</taxon>
        <taxon>Pseudomonadati</taxon>
        <taxon>Pseudomonadota</taxon>
        <taxon>Gammaproteobacteria</taxon>
        <taxon>Enterobacterales</taxon>
        <taxon>Morganellaceae</taxon>
        <taxon>Providencia</taxon>
    </lineage>
</organism>
<feature type="transmembrane region" description="Helical" evidence="1">
    <location>
        <begin position="204"/>
        <end position="224"/>
    </location>
</feature>
<proteinExistence type="predicted"/>
<evidence type="ECO:0000313" key="3">
    <source>
        <dbReference type="Proteomes" id="UP000005012"/>
    </source>
</evidence>
<keyword evidence="1" id="KW-0812">Transmembrane</keyword>
<keyword evidence="1" id="KW-0472">Membrane</keyword>
<feature type="transmembrane region" description="Helical" evidence="1">
    <location>
        <begin position="231"/>
        <end position="249"/>
    </location>
</feature>
<protein>
    <recommendedName>
        <fullName evidence="4">DUF4239 domain-containing protein</fullName>
    </recommendedName>
</protein>
<feature type="transmembrane region" description="Helical" evidence="1">
    <location>
        <begin position="67"/>
        <end position="88"/>
    </location>
</feature>
<evidence type="ECO:0008006" key="4">
    <source>
        <dbReference type="Google" id="ProtNLM"/>
    </source>
</evidence>
<reference evidence="3" key="2">
    <citation type="submission" date="2012-04" db="EMBL/GenBank/DDBJ databases">
        <title>Complete genome sequence of Providencia stuartii clinical isolate MRSN 2154.</title>
        <authorList>
            <person name="Clifford R.J."/>
            <person name="Hang J."/>
            <person name="Riley M.C."/>
            <person name="Onmus-Leone F."/>
            <person name="Kuschner R.A."/>
            <person name="Lesho E.P."/>
            <person name="Waterman P.E."/>
        </authorList>
    </citation>
    <scope>NUCLEOTIDE SEQUENCE [LARGE SCALE GENOMIC DNA]</scope>
    <source>
        <strain evidence="3">MRSN 2154</strain>
    </source>
</reference>
<feature type="transmembrane region" description="Helical" evidence="1">
    <location>
        <begin position="29"/>
        <end position="46"/>
    </location>
</feature>
<sequence length="284" mass="32086">MCYIIGKLLVWTCFMFNFSEFINDTPIDSILLFIITFSLLIISAYIGKFIFKRKKLNDDIADDEAKIILGAILSLLGLLIGFVLSISISGYNNRQQTEENEAIAIGNAYQRAQLLNSSDRREAIHLLQQYLEARIEFFKSGVSDENNQWRRVSLEKQATLWEIAVKEANQSPNPVIASVLTAFSDLYLSQQKTMASWRHQIPNAAWFLLIFFAICSNVLIGYNIRGTKGKNWLILILPSLTTLALFMIAEIDIPGEGVIHVTPDDLISLQEFLFKEGALVGKLD</sequence>
<reference evidence="2 3" key="1">
    <citation type="journal article" date="2012" name="J. Bacteriol.">
        <title>Complete Genome Sequence of Providencia stuartii Clinical Isolate MRSN 2154.</title>
        <authorList>
            <person name="Clifford R.J."/>
            <person name="Hang J."/>
            <person name="Riley M.C."/>
            <person name="Onmus-Leone F."/>
            <person name="Kuschner R.A."/>
            <person name="Lesho E.P."/>
            <person name="Waterman P.E."/>
        </authorList>
    </citation>
    <scope>NUCLEOTIDE SEQUENCE [LARGE SCALE GENOMIC DNA]</scope>
    <source>
        <strain evidence="2 3">MRSN 2154</strain>
    </source>
</reference>
<dbReference type="HOGENOM" id="CLU_086345_1_0_6"/>
<evidence type="ECO:0000256" key="1">
    <source>
        <dbReference type="SAM" id="Phobius"/>
    </source>
</evidence>
<dbReference type="KEGG" id="psi:S70_19095"/>
<dbReference type="Proteomes" id="UP000005012">
    <property type="component" value="Chromosome"/>
</dbReference>
<dbReference type="PATRIC" id="fig|1157951.4.peg.3835"/>
<gene>
    <name evidence="2" type="ordered locus">S70_19095</name>
</gene>
<accession>A0A140NR63</accession>
<name>A0A140NR63_PROSM</name>
<evidence type="ECO:0000313" key="2">
    <source>
        <dbReference type="EMBL" id="AFH95615.1"/>
    </source>
</evidence>